<dbReference type="OrthoDB" id="616263at2759"/>
<reference evidence="2" key="1">
    <citation type="submission" date="2025-08" db="UniProtKB">
        <authorList>
            <consortium name="RefSeq"/>
        </authorList>
    </citation>
    <scope>IDENTIFICATION</scope>
    <source>
        <tissue evidence="2">Gonads</tissue>
    </source>
</reference>
<gene>
    <name evidence="2" type="primary">LOC106166298</name>
</gene>
<dbReference type="AlphaFoldDB" id="A0A1S3IQD2"/>
<accession>A0A1S3IQD2</accession>
<dbReference type="RefSeq" id="XP_013400278.1">
    <property type="nucleotide sequence ID" value="XM_013544824.1"/>
</dbReference>
<protein>
    <submittedName>
        <fullName evidence="2">Uncharacterized protein LOC106166298</fullName>
    </submittedName>
</protein>
<dbReference type="GeneID" id="106166298"/>
<evidence type="ECO:0000313" key="1">
    <source>
        <dbReference type="Proteomes" id="UP000085678"/>
    </source>
</evidence>
<evidence type="ECO:0000313" key="2">
    <source>
        <dbReference type="RefSeq" id="XP_013400278.1"/>
    </source>
</evidence>
<proteinExistence type="predicted"/>
<keyword evidence="1" id="KW-1185">Reference proteome</keyword>
<organism evidence="1 2">
    <name type="scientific">Lingula anatina</name>
    <name type="common">Brachiopod</name>
    <name type="synonym">Lingula unguis</name>
    <dbReference type="NCBI Taxonomy" id="7574"/>
    <lineage>
        <taxon>Eukaryota</taxon>
        <taxon>Metazoa</taxon>
        <taxon>Spiralia</taxon>
        <taxon>Lophotrochozoa</taxon>
        <taxon>Brachiopoda</taxon>
        <taxon>Linguliformea</taxon>
        <taxon>Lingulata</taxon>
        <taxon>Lingulida</taxon>
        <taxon>Linguloidea</taxon>
        <taxon>Lingulidae</taxon>
        <taxon>Lingula</taxon>
    </lineage>
</organism>
<dbReference type="Proteomes" id="UP000085678">
    <property type="component" value="Unplaced"/>
</dbReference>
<sequence>MKPGLDALWTKKSWPQLRGGSMDPDFFTSGLIVLEHRWSKSIALEGNYIEKEEVDLNPKKVKLVMYRLALVQSLVLSHTNMSLLVQCETLIWGIPGIRFCSCRSNIQ</sequence>
<dbReference type="KEGG" id="lak:106166298"/>
<name>A0A1S3IQD2_LINAN</name>
<dbReference type="InParanoid" id="A0A1S3IQD2"/>